<name>A0A9D4HPK5_DREPO</name>
<feature type="compositionally biased region" description="Low complexity" evidence="1">
    <location>
        <begin position="160"/>
        <end position="169"/>
    </location>
</feature>
<reference evidence="2" key="1">
    <citation type="journal article" date="2019" name="bioRxiv">
        <title>The Genome of the Zebra Mussel, Dreissena polymorpha: A Resource for Invasive Species Research.</title>
        <authorList>
            <person name="McCartney M.A."/>
            <person name="Auch B."/>
            <person name="Kono T."/>
            <person name="Mallez S."/>
            <person name="Zhang Y."/>
            <person name="Obille A."/>
            <person name="Becker A."/>
            <person name="Abrahante J.E."/>
            <person name="Garbe J."/>
            <person name="Badalamenti J.P."/>
            <person name="Herman A."/>
            <person name="Mangelson H."/>
            <person name="Liachko I."/>
            <person name="Sullivan S."/>
            <person name="Sone E.D."/>
            <person name="Koren S."/>
            <person name="Silverstein K.A.T."/>
            <person name="Beckman K.B."/>
            <person name="Gohl D.M."/>
        </authorList>
    </citation>
    <scope>NUCLEOTIDE SEQUENCE</scope>
    <source>
        <strain evidence="2">Duluth1</strain>
        <tissue evidence="2">Whole animal</tissue>
    </source>
</reference>
<feature type="region of interest" description="Disordered" evidence="1">
    <location>
        <begin position="154"/>
        <end position="183"/>
    </location>
</feature>
<dbReference type="EMBL" id="JAIWYP010000012">
    <property type="protein sequence ID" value="KAH3726235.1"/>
    <property type="molecule type" value="Genomic_DNA"/>
</dbReference>
<dbReference type="AlphaFoldDB" id="A0A9D4HPK5"/>
<protein>
    <submittedName>
        <fullName evidence="2">Uncharacterized protein</fullName>
    </submittedName>
</protein>
<dbReference type="Proteomes" id="UP000828390">
    <property type="component" value="Unassembled WGS sequence"/>
</dbReference>
<accession>A0A9D4HPK5</accession>
<feature type="region of interest" description="Disordered" evidence="1">
    <location>
        <begin position="388"/>
        <end position="417"/>
    </location>
</feature>
<organism evidence="2 3">
    <name type="scientific">Dreissena polymorpha</name>
    <name type="common">Zebra mussel</name>
    <name type="synonym">Mytilus polymorpha</name>
    <dbReference type="NCBI Taxonomy" id="45954"/>
    <lineage>
        <taxon>Eukaryota</taxon>
        <taxon>Metazoa</taxon>
        <taxon>Spiralia</taxon>
        <taxon>Lophotrochozoa</taxon>
        <taxon>Mollusca</taxon>
        <taxon>Bivalvia</taxon>
        <taxon>Autobranchia</taxon>
        <taxon>Heteroconchia</taxon>
        <taxon>Euheterodonta</taxon>
        <taxon>Imparidentia</taxon>
        <taxon>Neoheterodontei</taxon>
        <taxon>Myida</taxon>
        <taxon>Dreissenoidea</taxon>
        <taxon>Dreissenidae</taxon>
        <taxon>Dreissena</taxon>
    </lineage>
</organism>
<feature type="region of interest" description="Disordered" evidence="1">
    <location>
        <begin position="259"/>
        <end position="281"/>
    </location>
</feature>
<feature type="compositionally biased region" description="Basic and acidic residues" evidence="1">
    <location>
        <begin position="402"/>
        <end position="414"/>
    </location>
</feature>
<evidence type="ECO:0000313" key="3">
    <source>
        <dbReference type="Proteomes" id="UP000828390"/>
    </source>
</evidence>
<proteinExistence type="predicted"/>
<reference evidence="2" key="2">
    <citation type="submission" date="2020-11" db="EMBL/GenBank/DDBJ databases">
        <authorList>
            <person name="McCartney M.A."/>
            <person name="Auch B."/>
            <person name="Kono T."/>
            <person name="Mallez S."/>
            <person name="Becker A."/>
            <person name="Gohl D.M."/>
            <person name="Silverstein K.A.T."/>
            <person name="Koren S."/>
            <person name="Bechman K.B."/>
            <person name="Herman A."/>
            <person name="Abrahante J.E."/>
            <person name="Garbe J."/>
        </authorList>
    </citation>
    <scope>NUCLEOTIDE SEQUENCE</scope>
    <source>
        <strain evidence="2">Duluth1</strain>
        <tissue evidence="2">Whole animal</tissue>
    </source>
</reference>
<sequence>MDKALMLFRPCWKYTISFSDGLGPGAHNENWMSSPHGSHGGSPDSSEILTVDLLTEHLEMSCGNMAASTSLTYCLPERQISVCMKTKLSPASETHPQNNQAFNISHEAIMMDAHSNGGARPKVPLYSPFSNHFVNESSNAGGLTISSNYVNSKQFSPVDSSSTRSSISSHSEHSIRSPLPDTHNLQNSAIVGDFFLSRLSNEGSQVNTREQNVHSRPDHIQTGINKHGASFVDRYFRSDYTETGAPRWADPACHGLKFADEDDQTNRDPINEGNIVHDSSNVLTPSSQSQKRLILDSGSEAANQTDTDQEHKGHIGSLAELTQALFFEKQHPKEREVTNKNSMGLVNIFDTLQHTNIHQHESAYTYEDIKYLGQKRKPSLLSEFERKDITQTTSLPSSPLHRIHEGGSSKRSTKEGLMQGKCKHYSPIFKKKSSFNQSLDTSDTERVPSLEDIMLSSSYKNLESFQKAHLKQKVTVSELEKMII</sequence>
<keyword evidence="3" id="KW-1185">Reference proteome</keyword>
<comment type="caution">
    <text evidence="2">The sequence shown here is derived from an EMBL/GenBank/DDBJ whole genome shotgun (WGS) entry which is preliminary data.</text>
</comment>
<evidence type="ECO:0000256" key="1">
    <source>
        <dbReference type="SAM" id="MobiDB-lite"/>
    </source>
</evidence>
<gene>
    <name evidence="2" type="ORF">DPMN_052093</name>
</gene>
<feature type="region of interest" description="Disordered" evidence="1">
    <location>
        <begin position="203"/>
        <end position="222"/>
    </location>
</feature>
<evidence type="ECO:0000313" key="2">
    <source>
        <dbReference type="EMBL" id="KAH3726235.1"/>
    </source>
</evidence>